<dbReference type="PROSITE" id="PS50943">
    <property type="entry name" value="HTH_CROC1"/>
    <property type="match status" value="1"/>
</dbReference>
<dbReference type="GO" id="GO:0003677">
    <property type="term" value="F:DNA binding"/>
    <property type="evidence" value="ECO:0007669"/>
    <property type="project" value="InterPro"/>
</dbReference>
<gene>
    <name evidence="2" type="ORF">0105phi72_029</name>
</gene>
<accession>A0AAE9YFC5</accession>
<feature type="domain" description="HTH cro/C1-type" evidence="1">
    <location>
        <begin position="14"/>
        <end position="75"/>
    </location>
</feature>
<dbReference type="Proteomes" id="UP001222392">
    <property type="component" value="Segment"/>
</dbReference>
<evidence type="ECO:0000259" key="1">
    <source>
        <dbReference type="PROSITE" id="PS50943"/>
    </source>
</evidence>
<evidence type="ECO:0000313" key="3">
    <source>
        <dbReference type="Proteomes" id="UP001222392"/>
    </source>
</evidence>
<evidence type="ECO:0000313" key="2">
    <source>
        <dbReference type="EMBL" id="WCS66574.1"/>
    </source>
</evidence>
<dbReference type="Gene3D" id="1.10.260.40">
    <property type="entry name" value="lambda repressor-like DNA-binding domains"/>
    <property type="match status" value="1"/>
</dbReference>
<name>A0AAE9YFC5_9CAUD</name>
<proteinExistence type="predicted"/>
<sequence length="78" mass="8992">MDWFKLGKRNRSKLAEFLNSNDLTQQDLANESGVSKSTISRVCQGDKFSPTMRNAQKIIKALKKMTGKKVDYDDFWTM</sequence>
<dbReference type="CDD" id="cd00093">
    <property type="entry name" value="HTH_XRE"/>
    <property type="match status" value="1"/>
</dbReference>
<dbReference type="Pfam" id="PF01381">
    <property type="entry name" value="HTH_3"/>
    <property type="match status" value="1"/>
</dbReference>
<organism evidence="2 3">
    <name type="scientific">Bacillus phage 0105phi7-2</name>
    <dbReference type="NCBI Taxonomy" id="3025408"/>
    <lineage>
        <taxon>Viruses</taxon>
        <taxon>Duplodnaviria</taxon>
        <taxon>Heunggongvirae</taxon>
        <taxon>Uroviricota</taxon>
        <taxon>Caudoviricetes</taxon>
        <taxon>Theosmithvirus</taxon>
        <taxon>Theosmithvirus tv0105phi72</taxon>
    </lineage>
</organism>
<reference evidence="2" key="1">
    <citation type="submission" date="2023-01" db="EMBL/GenBank/DDBJ databases">
        <title>Siphophage 0105phi7-2 of Bacillus thuringiensis: Novel Propagation, DNA, and Genome-Implied Assembly.</title>
        <authorList>
            <person name="Roberts S."/>
            <person name="Aldis M."/>
            <person name="Wright E.T."/>
            <person name="Lai Z."/>
            <person name="Hardies S.C."/>
            <person name="Serwer P."/>
        </authorList>
    </citation>
    <scope>NUCLEOTIDE SEQUENCE</scope>
</reference>
<dbReference type="SMART" id="SM00530">
    <property type="entry name" value="HTH_XRE"/>
    <property type="match status" value="1"/>
</dbReference>
<dbReference type="SUPFAM" id="SSF47413">
    <property type="entry name" value="lambda repressor-like DNA-binding domains"/>
    <property type="match status" value="1"/>
</dbReference>
<protein>
    <submittedName>
        <fullName evidence="2">Lambda cI-like DNA binding protein</fullName>
    </submittedName>
</protein>
<dbReference type="InterPro" id="IPR010982">
    <property type="entry name" value="Lambda_DNA-bd_dom_sf"/>
</dbReference>
<dbReference type="InterPro" id="IPR001387">
    <property type="entry name" value="Cro/C1-type_HTH"/>
</dbReference>
<dbReference type="EMBL" id="OQ317942">
    <property type="protein sequence ID" value="WCS66574.1"/>
    <property type="molecule type" value="Genomic_DNA"/>
</dbReference>
<keyword evidence="3" id="KW-1185">Reference proteome</keyword>